<reference evidence="3 4" key="1">
    <citation type="submission" date="2020-08" db="EMBL/GenBank/DDBJ databases">
        <title>Genomic Encyclopedia of Type Strains, Phase IV (KMG-V): Genome sequencing to study the core and pangenomes of soil and plant-associated prokaryotes.</title>
        <authorList>
            <person name="Whitman W."/>
        </authorList>
    </citation>
    <scope>NUCLEOTIDE SEQUENCE [LARGE SCALE GENOMIC DNA]</scope>
    <source>
        <strain evidence="3 4">34/80</strain>
    </source>
</reference>
<name>A0A840FP02_9BURK</name>
<keyword evidence="1" id="KW-0472">Membrane</keyword>
<feature type="transmembrane region" description="Helical" evidence="1">
    <location>
        <begin position="229"/>
        <end position="246"/>
    </location>
</feature>
<feature type="transmembrane region" description="Helical" evidence="1">
    <location>
        <begin position="316"/>
        <end position="336"/>
    </location>
</feature>
<dbReference type="Pfam" id="PF01757">
    <property type="entry name" value="Acyl_transf_3"/>
    <property type="match status" value="1"/>
</dbReference>
<evidence type="ECO:0000259" key="2">
    <source>
        <dbReference type="Pfam" id="PF01757"/>
    </source>
</evidence>
<dbReference type="PANTHER" id="PTHR23028">
    <property type="entry name" value="ACETYLTRANSFERASE"/>
    <property type="match status" value="1"/>
</dbReference>
<feature type="transmembrane region" description="Helical" evidence="1">
    <location>
        <begin position="253"/>
        <end position="271"/>
    </location>
</feature>
<feature type="transmembrane region" description="Helical" evidence="1">
    <location>
        <begin position="202"/>
        <end position="223"/>
    </location>
</feature>
<feature type="transmembrane region" description="Helical" evidence="1">
    <location>
        <begin position="375"/>
        <end position="391"/>
    </location>
</feature>
<dbReference type="AlphaFoldDB" id="A0A840FP02"/>
<dbReference type="EMBL" id="JACIFZ010000002">
    <property type="protein sequence ID" value="MBB4220877.1"/>
    <property type="molecule type" value="Genomic_DNA"/>
</dbReference>
<dbReference type="InterPro" id="IPR002656">
    <property type="entry name" value="Acyl_transf_3_dom"/>
</dbReference>
<feature type="transmembrane region" description="Helical" evidence="1">
    <location>
        <begin position="108"/>
        <end position="130"/>
    </location>
</feature>
<dbReference type="GO" id="GO:0016747">
    <property type="term" value="F:acyltransferase activity, transferring groups other than amino-acyl groups"/>
    <property type="evidence" value="ECO:0007669"/>
    <property type="project" value="InterPro"/>
</dbReference>
<feature type="transmembrane region" description="Helical" evidence="1">
    <location>
        <begin position="163"/>
        <end position="181"/>
    </location>
</feature>
<dbReference type="PANTHER" id="PTHR23028:SF53">
    <property type="entry name" value="ACYL_TRANSF_3 DOMAIN-CONTAINING PROTEIN"/>
    <property type="match status" value="1"/>
</dbReference>
<proteinExistence type="predicted"/>
<evidence type="ECO:0000313" key="4">
    <source>
        <dbReference type="Proteomes" id="UP000524450"/>
    </source>
</evidence>
<keyword evidence="1" id="KW-0812">Transmembrane</keyword>
<dbReference type="InterPro" id="IPR050879">
    <property type="entry name" value="Acyltransferase_3"/>
</dbReference>
<dbReference type="Proteomes" id="UP000524450">
    <property type="component" value="Unassembled WGS sequence"/>
</dbReference>
<keyword evidence="1" id="KW-1133">Transmembrane helix</keyword>
<evidence type="ECO:0000313" key="3">
    <source>
        <dbReference type="EMBL" id="MBB4220877.1"/>
    </source>
</evidence>
<feature type="transmembrane region" description="Helical" evidence="1">
    <location>
        <begin position="342"/>
        <end position="363"/>
    </location>
</feature>
<comment type="caution">
    <text evidence="3">The sequence shown here is derived from an EMBL/GenBank/DDBJ whole genome shotgun (WGS) entry which is preliminary data.</text>
</comment>
<organism evidence="3 4">
    <name type="scientific">Variovorax guangxiensis</name>
    <dbReference type="NCBI Taxonomy" id="1775474"/>
    <lineage>
        <taxon>Bacteria</taxon>
        <taxon>Pseudomonadati</taxon>
        <taxon>Pseudomonadota</taxon>
        <taxon>Betaproteobacteria</taxon>
        <taxon>Burkholderiales</taxon>
        <taxon>Comamonadaceae</taxon>
        <taxon>Variovorax</taxon>
    </lineage>
</organism>
<feature type="transmembrane region" description="Helical" evidence="1">
    <location>
        <begin position="69"/>
        <end position="87"/>
    </location>
</feature>
<dbReference type="GO" id="GO:0009103">
    <property type="term" value="P:lipopolysaccharide biosynthetic process"/>
    <property type="evidence" value="ECO:0007669"/>
    <property type="project" value="TreeGrafter"/>
</dbReference>
<protein>
    <submittedName>
        <fullName evidence="3">Peptidoglycan/LPS O-acetylase OafA/YrhL</fullName>
    </submittedName>
</protein>
<feature type="domain" description="Acyltransferase 3" evidence="2">
    <location>
        <begin position="26"/>
        <end position="359"/>
    </location>
</feature>
<evidence type="ECO:0000256" key="1">
    <source>
        <dbReference type="SAM" id="Phobius"/>
    </source>
</evidence>
<accession>A0A840FP02</accession>
<gene>
    <name evidence="3" type="ORF">GGD71_001637</name>
</gene>
<sequence>MTAFADGAAPVASAPPSSSAGRMPLLDAAKGVACAVIVGHHLSRYGPMPAGAYALAPDFFAWLADEGRLAVQVFLVIAGFLAAASLAPDGTLRVERPVARILQRYGRLIMPYLAALTVCVLVAAVVRPWLDEEVVPAAPTFGQLIAHGLLLQDLLGYESLSTGVWYVAIDFQLFALALVLVGLPSMLQRTGGPAPQGLRARWLPVALVFGLAVASLALFNRNAGLDDTAFYFFGTYGLGMLVFWIGRATRYSTWQSAIALLALVGAGALAIDWRSRIATALVTALLIAIAQRRNWLSPKHWPATAMPLVRLGRMSYSLFLIHFPVLLAMNAAVANAGPHGSWFDAAGLVATFGLSVVAAALLYRWVEARPASWRAVFALFAALLVSGVVVSH</sequence>
<feature type="transmembrane region" description="Helical" evidence="1">
    <location>
        <begin position="277"/>
        <end position="295"/>
    </location>
</feature>
<dbReference type="GO" id="GO:0016020">
    <property type="term" value="C:membrane"/>
    <property type="evidence" value="ECO:0007669"/>
    <property type="project" value="TreeGrafter"/>
</dbReference>